<sequence>MLAETLRFSLAEFSGLGVGAAAGLGLLAAAIPFLAPLIRSAAGPRALMAVGVGGLLAARLAAQILGPDVAIAVAGTGLGLLALTSLYEGSRGLSGVGFTIAATAGLAVDTSVRMAFGTWDPVWRSGVAPWAVCLLTVALGGVALFREVSSGAVPAPRISWRDALGAAALGPFLALQVLVLSSPPFVASSGWLSLTVAHLVVLAGQALALGFLASGLAVRAVPGGLAVLGGTLLGVCAGSVAGSYALTGKAVVFAVIPAQVLAAWLLAVACRSPLRRGRFIVPEQRENAQVSGVYGVFGRPQSAWRIDIGAAIGGIAVLVILLPYTLNTVHPLPFPNNALTALAGILLGLLAAIGAARGGPLPARAPQRAVAAIAGSLALLGGTAVFVVTEPAVRNAGSGADLRIVSLNLEQAMHGGRLDPEAYARRILAQDPDVVLLQEVGRGATSSGGADLGVWLSRRLGMSLVWGPATDAQYGNAILTSRGVMASGTSRVITGDQIRGYAWARIIVRNGPVDVWTTRFADGPGDAAIRATEGAAIVRDWSNAPHTVVAGDLGAQPGSDELSTLTDGTGLRRVSGTTERGRTDGLFGSLDMLFSDVTLEPGLLAITAKAAR</sequence>
<dbReference type="Gene3D" id="3.60.10.10">
    <property type="entry name" value="Endonuclease/exonuclease/phosphatase"/>
    <property type="match status" value="1"/>
</dbReference>
<feature type="transmembrane region" description="Helical" evidence="1">
    <location>
        <begin position="13"/>
        <end position="34"/>
    </location>
</feature>
<organism evidence="3 4">
    <name type="scientific">Actinocorallia longicatena</name>
    <dbReference type="NCBI Taxonomy" id="111803"/>
    <lineage>
        <taxon>Bacteria</taxon>
        <taxon>Bacillati</taxon>
        <taxon>Actinomycetota</taxon>
        <taxon>Actinomycetes</taxon>
        <taxon>Streptosporangiales</taxon>
        <taxon>Thermomonosporaceae</taxon>
        <taxon>Actinocorallia</taxon>
    </lineage>
</organism>
<feature type="transmembrane region" description="Helical" evidence="1">
    <location>
        <begin position="369"/>
        <end position="388"/>
    </location>
</feature>
<feature type="transmembrane region" description="Helical" evidence="1">
    <location>
        <begin position="191"/>
        <end position="213"/>
    </location>
</feature>
<feature type="transmembrane region" description="Helical" evidence="1">
    <location>
        <begin position="158"/>
        <end position="179"/>
    </location>
</feature>
<dbReference type="InterPro" id="IPR005135">
    <property type="entry name" value="Endo/exonuclease/phosphatase"/>
</dbReference>
<feature type="transmembrane region" description="Helical" evidence="1">
    <location>
        <begin position="225"/>
        <end position="244"/>
    </location>
</feature>
<keyword evidence="4" id="KW-1185">Reference proteome</keyword>
<evidence type="ECO:0000259" key="2">
    <source>
        <dbReference type="Pfam" id="PF03372"/>
    </source>
</evidence>
<protein>
    <recommendedName>
        <fullName evidence="2">Endonuclease/exonuclease/phosphatase domain-containing protein</fullName>
    </recommendedName>
</protein>
<gene>
    <name evidence="3" type="ORF">GCM10010468_66090</name>
</gene>
<dbReference type="RefSeq" id="WP_344836185.1">
    <property type="nucleotide sequence ID" value="NZ_BAAAUV010000025.1"/>
</dbReference>
<dbReference type="Proteomes" id="UP001501237">
    <property type="component" value="Unassembled WGS sequence"/>
</dbReference>
<keyword evidence="1" id="KW-0812">Transmembrane</keyword>
<proteinExistence type="predicted"/>
<feature type="transmembrane region" description="Helical" evidence="1">
    <location>
        <begin position="96"/>
        <end position="116"/>
    </location>
</feature>
<evidence type="ECO:0000313" key="4">
    <source>
        <dbReference type="Proteomes" id="UP001501237"/>
    </source>
</evidence>
<feature type="transmembrane region" description="Helical" evidence="1">
    <location>
        <begin position="308"/>
        <end position="326"/>
    </location>
</feature>
<name>A0ABP6QPZ6_9ACTN</name>
<dbReference type="PANTHER" id="PTHR14859">
    <property type="entry name" value="CALCOFLUOR WHITE HYPERSENSITIVE PROTEIN PRECURSOR"/>
    <property type="match status" value="1"/>
</dbReference>
<dbReference type="SUPFAM" id="SSF56219">
    <property type="entry name" value="DNase I-like"/>
    <property type="match status" value="1"/>
</dbReference>
<dbReference type="PANTHER" id="PTHR14859:SF15">
    <property type="entry name" value="ENDONUCLEASE_EXONUCLEASE_PHOSPHATASE DOMAIN-CONTAINING PROTEIN"/>
    <property type="match status" value="1"/>
</dbReference>
<feature type="domain" description="Endonuclease/exonuclease/phosphatase" evidence="2">
    <location>
        <begin position="418"/>
        <end position="594"/>
    </location>
</feature>
<feature type="transmembrane region" description="Helical" evidence="1">
    <location>
        <begin position="338"/>
        <end position="357"/>
    </location>
</feature>
<keyword evidence="1" id="KW-0472">Membrane</keyword>
<dbReference type="InterPro" id="IPR051916">
    <property type="entry name" value="GPI-anchor_lipid_remodeler"/>
</dbReference>
<evidence type="ECO:0000256" key="1">
    <source>
        <dbReference type="SAM" id="Phobius"/>
    </source>
</evidence>
<feature type="transmembrane region" description="Helical" evidence="1">
    <location>
        <begin position="71"/>
        <end position="89"/>
    </location>
</feature>
<feature type="transmembrane region" description="Helical" evidence="1">
    <location>
        <begin position="250"/>
        <end position="270"/>
    </location>
</feature>
<feature type="transmembrane region" description="Helical" evidence="1">
    <location>
        <begin position="128"/>
        <end position="146"/>
    </location>
</feature>
<comment type="caution">
    <text evidence="3">The sequence shown here is derived from an EMBL/GenBank/DDBJ whole genome shotgun (WGS) entry which is preliminary data.</text>
</comment>
<accession>A0ABP6QPZ6</accession>
<dbReference type="InterPro" id="IPR036691">
    <property type="entry name" value="Endo/exonu/phosph_ase_sf"/>
</dbReference>
<evidence type="ECO:0000313" key="3">
    <source>
        <dbReference type="EMBL" id="GAA3233512.1"/>
    </source>
</evidence>
<dbReference type="EMBL" id="BAAAUV010000025">
    <property type="protein sequence ID" value="GAA3233512.1"/>
    <property type="molecule type" value="Genomic_DNA"/>
</dbReference>
<keyword evidence="1" id="KW-1133">Transmembrane helix</keyword>
<reference evidence="4" key="1">
    <citation type="journal article" date="2019" name="Int. J. Syst. Evol. Microbiol.">
        <title>The Global Catalogue of Microorganisms (GCM) 10K type strain sequencing project: providing services to taxonomists for standard genome sequencing and annotation.</title>
        <authorList>
            <consortium name="The Broad Institute Genomics Platform"/>
            <consortium name="The Broad Institute Genome Sequencing Center for Infectious Disease"/>
            <person name="Wu L."/>
            <person name="Ma J."/>
        </authorList>
    </citation>
    <scope>NUCLEOTIDE SEQUENCE [LARGE SCALE GENOMIC DNA]</scope>
    <source>
        <strain evidence="4">JCM 9377</strain>
    </source>
</reference>
<dbReference type="Pfam" id="PF03372">
    <property type="entry name" value="Exo_endo_phos"/>
    <property type="match status" value="1"/>
</dbReference>